<reference evidence="8 9" key="1">
    <citation type="submission" date="2024-08" db="EMBL/GenBank/DDBJ databases">
        <authorList>
            <person name="Cucini C."/>
            <person name="Frati F."/>
        </authorList>
    </citation>
    <scope>NUCLEOTIDE SEQUENCE [LARGE SCALE GENOMIC DNA]</scope>
</reference>
<feature type="region of interest" description="Disordered" evidence="6">
    <location>
        <begin position="50"/>
        <end position="276"/>
    </location>
</feature>
<sequence length="674" mass="67959">MVVLELEGHNMLGSGPNQYLQPDYLSPLASPLDSKVSPLALLAQTCSQIGADGPSSKSIFETSKRKLSTCSESSIKSESSDSKDSVNNNKEYSGSSGGGSGSHNHNSGSGSGSSRPKSSSSCSSLTGANNTSSSSSSSMNKSSHNSGGGGGKSSPALSPNGHTSPVFKPYEITKSSKENSSEKHSHSERSSKQSKNHHHNNQRESSHSRGSANCSPKVKTPNSRSTPDTSKSHSSESLSSSSEPKKSSSSSGGLSSSDRSNLVEQSKSSPDHGASPIIRSGLEVLQQGQFGSQSAAAEYNRKLSALHSLSALGGGYPPGFDPLNPAFRPPFMGPPHPHAAHLGYALPGTSPYVSYSRVKTASGAETIVPVCKDPYCTGCQYGGGGAPHGASPTGNPSTSNMNGLMAAAAAAAAAAGFPGFGGAQSAAAAANLICPAGCVQCDHPKFPLSSFPHLFGFGGGGGGGGNPHQSLSSLGGYPSSLLSQHSAAAAAAAAAAAQQNAQRPYVCNWIVGDNYCGKRFPSSEELLQHLRTHTNSSGSASSSNADSAALAAMVQQQHQIAMSHAAAQVTSSNSLYSSALLNPSAMAAAAAAMHRTYPTPPLSPLSAARYHPYAAAAAAAGKASGLSGLTPQHPSSASPGSAAAAAAALSSYYPYSAAAAAALYGQRLGPSVHQ</sequence>
<proteinExistence type="inferred from homology"/>
<dbReference type="SUPFAM" id="SSF57667">
    <property type="entry name" value="beta-beta-alpha zinc fingers"/>
    <property type="match status" value="1"/>
</dbReference>
<evidence type="ECO:0000256" key="1">
    <source>
        <dbReference type="ARBA" id="ARBA00010144"/>
    </source>
</evidence>
<evidence type="ECO:0000256" key="2">
    <source>
        <dbReference type="ARBA" id="ARBA00022723"/>
    </source>
</evidence>
<evidence type="ECO:0000256" key="6">
    <source>
        <dbReference type="SAM" id="MobiDB-lite"/>
    </source>
</evidence>
<keyword evidence="3 5" id="KW-0863">Zinc-finger</keyword>
<feature type="compositionally biased region" description="Polar residues" evidence="6">
    <location>
        <begin position="208"/>
        <end position="229"/>
    </location>
</feature>
<name>A0ABP1R2N2_9HEXA</name>
<evidence type="ECO:0000313" key="8">
    <source>
        <dbReference type="EMBL" id="CAL8117978.1"/>
    </source>
</evidence>
<dbReference type="Proteomes" id="UP001642540">
    <property type="component" value="Unassembled WGS sequence"/>
</dbReference>
<dbReference type="Gene3D" id="3.30.160.60">
    <property type="entry name" value="Classic Zinc Finger"/>
    <property type="match status" value="1"/>
</dbReference>
<organism evidence="8 9">
    <name type="scientific">Orchesella dallaii</name>
    <dbReference type="NCBI Taxonomy" id="48710"/>
    <lineage>
        <taxon>Eukaryota</taxon>
        <taxon>Metazoa</taxon>
        <taxon>Ecdysozoa</taxon>
        <taxon>Arthropoda</taxon>
        <taxon>Hexapoda</taxon>
        <taxon>Collembola</taxon>
        <taxon>Entomobryomorpha</taxon>
        <taxon>Entomobryoidea</taxon>
        <taxon>Orchesellidae</taxon>
        <taxon>Orchesellinae</taxon>
        <taxon>Orchesella</taxon>
    </lineage>
</organism>
<accession>A0ABP1R2N2</accession>
<evidence type="ECO:0000256" key="5">
    <source>
        <dbReference type="PROSITE-ProRule" id="PRU00042"/>
    </source>
</evidence>
<comment type="similarity">
    <text evidence="1">Belongs to the Elbow/Noc family.</text>
</comment>
<dbReference type="InterPro" id="IPR036236">
    <property type="entry name" value="Znf_C2H2_sf"/>
</dbReference>
<feature type="compositionally biased region" description="Low complexity" evidence="6">
    <location>
        <begin position="102"/>
        <end position="145"/>
    </location>
</feature>
<keyword evidence="4" id="KW-0862">Zinc</keyword>
<evidence type="ECO:0000256" key="3">
    <source>
        <dbReference type="ARBA" id="ARBA00022771"/>
    </source>
</evidence>
<feature type="compositionally biased region" description="Polar residues" evidence="6">
    <location>
        <begin position="258"/>
        <end position="268"/>
    </location>
</feature>
<gene>
    <name evidence="8" type="ORF">ODALV1_LOCUS17926</name>
</gene>
<dbReference type="PROSITE" id="PS50157">
    <property type="entry name" value="ZINC_FINGER_C2H2_2"/>
    <property type="match status" value="1"/>
</dbReference>
<evidence type="ECO:0000313" key="9">
    <source>
        <dbReference type="Proteomes" id="UP001642540"/>
    </source>
</evidence>
<dbReference type="InterPro" id="IPR013087">
    <property type="entry name" value="Znf_C2H2_type"/>
</dbReference>
<dbReference type="PANTHER" id="PTHR12522:SF4">
    <property type="entry name" value="ZINC FINGER PROTEIN ELBOW"/>
    <property type="match status" value="1"/>
</dbReference>
<dbReference type="InterPro" id="IPR051520">
    <property type="entry name" value="Elbow/Noc_ZnFinger"/>
</dbReference>
<comment type="caution">
    <text evidence="8">The sequence shown here is derived from an EMBL/GenBank/DDBJ whole genome shotgun (WGS) entry which is preliminary data.</text>
</comment>
<protein>
    <recommendedName>
        <fullName evidence="7">C2H2-type domain-containing protein</fullName>
    </recommendedName>
</protein>
<dbReference type="PANTHER" id="PTHR12522">
    <property type="entry name" value="ZINC-FINGER PROTEIN NOLZ1-RELATED"/>
    <property type="match status" value="1"/>
</dbReference>
<evidence type="ECO:0000256" key="4">
    <source>
        <dbReference type="ARBA" id="ARBA00022833"/>
    </source>
</evidence>
<feature type="domain" description="C2H2-type" evidence="7">
    <location>
        <begin position="505"/>
        <end position="538"/>
    </location>
</feature>
<feature type="compositionally biased region" description="Low complexity" evidence="6">
    <location>
        <begin position="235"/>
        <end position="257"/>
    </location>
</feature>
<keyword evidence="9" id="KW-1185">Reference proteome</keyword>
<keyword evidence="2" id="KW-0479">Metal-binding</keyword>
<dbReference type="EMBL" id="CAXLJM020000057">
    <property type="protein sequence ID" value="CAL8117978.1"/>
    <property type="molecule type" value="Genomic_DNA"/>
</dbReference>
<feature type="compositionally biased region" description="Basic and acidic residues" evidence="6">
    <location>
        <begin position="174"/>
        <end position="191"/>
    </location>
</feature>
<evidence type="ECO:0000259" key="7">
    <source>
        <dbReference type="PROSITE" id="PS50157"/>
    </source>
</evidence>